<protein>
    <submittedName>
        <fullName evidence="1">Uncharacterized protein</fullName>
    </submittedName>
</protein>
<accession>A0A7J7FTA6</accession>
<reference evidence="1 2" key="2">
    <citation type="submission" date="2020-07" db="EMBL/GenBank/DDBJ databases">
        <title>Genome assembly of wild tea tree DASZ reveals pedigree and selection history of tea varieties.</title>
        <authorList>
            <person name="Zhang W."/>
        </authorList>
    </citation>
    <scope>NUCLEOTIDE SEQUENCE [LARGE SCALE GENOMIC DNA]</scope>
    <source>
        <strain evidence="2">cv. G240</strain>
        <tissue evidence="1">Leaf</tissue>
    </source>
</reference>
<evidence type="ECO:0000313" key="1">
    <source>
        <dbReference type="EMBL" id="KAF5931562.1"/>
    </source>
</evidence>
<proteinExistence type="predicted"/>
<dbReference type="Proteomes" id="UP000593564">
    <property type="component" value="Unassembled WGS sequence"/>
</dbReference>
<dbReference type="AlphaFoldDB" id="A0A7J7FTA6"/>
<name>A0A7J7FTA6_CAMSI</name>
<reference evidence="2" key="1">
    <citation type="journal article" date="2020" name="Nat. Commun.">
        <title>Genome assembly of wild tea tree DASZ reveals pedigree and selection history of tea varieties.</title>
        <authorList>
            <person name="Zhang W."/>
            <person name="Zhang Y."/>
            <person name="Qiu H."/>
            <person name="Guo Y."/>
            <person name="Wan H."/>
            <person name="Zhang X."/>
            <person name="Scossa F."/>
            <person name="Alseekh S."/>
            <person name="Zhang Q."/>
            <person name="Wang P."/>
            <person name="Xu L."/>
            <person name="Schmidt M.H."/>
            <person name="Jia X."/>
            <person name="Li D."/>
            <person name="Zhu A."/>
            <person name="Guo F."/>
            <person name="Chen W."/>
            <person name="Ni D."/>
            <person name="Usadel B."/>
            <person name="Fernie A.R."/>
            <person name="Wen W."/>
        </authorList>
    </citation>
    <scope>NUCLEOTIDE SEQUENCE [LARGE SCALE GENOMIC DNA]</scope>
    <source>
        <strain evidence="2">cv. G240</strain>
    </source>
</reference>
<sequence>MIVSKMIAVYEGRKSLGLPYGCFLTRFLSSLGVLSLEDDEFAYPVKPITKLTVSQSQAHVRGVCQGLGVLVQVMIPSPRRRRLMQPMQL</sequence>
<comment type="caution">
    <text evidence="1">The sequence shown here is derived from an EMBL/GenBank/DDBJ whole genome shotgun (WGS) entry which is preliminary data.</text>
</comment>
<gene>
    <name evidence="1" type="ORF">HYC85_027733</name>
</gene>
<organism evidence="1 2">
    <name type="scientific">Camellia sinensis</name>
    <name type="common">Tea plant</name>
    <name type="synonym">Thea sinensis</name>
    <dbReference type="NCBI Taxonomy" id="4442"/>
    <lineage>
        <taxon>Eukaryota</taxon>
        <taxon>Viridiplantae</taxon>
        <taxon>Streptophyta</taxon>
        <taxon>Embryophyta</taxon>
        <taxon>Tracheophyta</taxon>
        <taxon>Spermatophyta</taxon>
        <taxon>Magnoliopsida</taxon>
        <taxon>eudicotyledons</taxon>
        <taxon>Gunneridae</taxon>
        <taxon>Pentapetalae</taxon>
        <taxon>asterids</taxon>
        <taxon>Ericales</taxon>
        <taxon>Theaceae</taxon>
        <taxon>Camellia</taxon>
    </lineage>
</organism>
<dbReference type="EMBL" id="JACBKZ010000014">
    <property type="protein sequence ID" value="KAF5931562.1"/>
    <property type="molecule type" value="Genomic_DNA"/>
</dbReference>
<evidence type="ECO:0000313" key="2">
    <source>
        <dbReference type="Proteomes" id="UP000593564"/>
    </source>
</evidence>
<keyword evidence="2" id="KW-1185">Reference proteome</keyword>